<keyword evidence="1" id="KW-0472">Membrane</keyword>
<accession>A0A449B1X8</accession>
<feature type="transmembrane region" description="Helical" evidence="1">
    <location>
        <begin position="6"/>
        <end position="22"/>
    </location>
</feature>
<keyword evidence="1" id="KW-1133">Transmembrane helix</keyword>
<gene>
    <name evidence="2" type="ORF">NCTC10181_00462</name>
</gene>
<feature type="transmembrane region" description="Helical" evidence="1">
    <location>
        <begin position="108"/>
        <end position="134"/>
    </location>
</feature>
<keyword evidence="3" id="KW-1185">Reference proteome</keyword>
<dbReference type="KEGG" id="mcit:NCTC10181_00462"/>
<name>A0A449B1X8_9BACT</name>
<feature type="transmembrane region" description="Helical" evidence="1">
    <location>
        <begin position="72"/>
        <end position="96"/>
    </location>
</feature>
<protein>
    <submittedName>
        <fullName evidence="2">Uncharacterized protein</fullName>
    </submittedName>
</protein>
<dbReference type="Proteomes" id="UP000290985">
    <property type="component" value="Chromosome"/>
</dbReference>
<organism evidence="2 3">
    <name type="scientific">Mycoplasmopsis citelli</name>
    <dbReference type="NCBI Taxonomy" id="171281"/>
    <lineage>
        <taxon>Bacteria</taxon>
        <taxon>Bacillati</taxon>
        <taxon>Mycoplasmatota</taxon>
        <taxon>Mycoplasmoidales</taxon>
        <taxon>Metamycoplasmataceae</taxon>
        <taxon>Mycoplasmopsis</taxon>
    </lineage>
</organism>
<dbReference type="AlphaFoldDB" id="A0A449B1X8"/>
<evidence type="ECO:0000313" key="3">
    <source>
        <dbReference type="Proteomes" id="UP000290985"/>
    </source>
</evidence>
<keyword evidence="1" id="KW-0812">Transmembrane</keyword>
<proteinExistence type="predicted"/>
<evidence type="ECO:0000313" key="2">
    <source>
        <dbReference type="EMBL" id="VEU74608.1"/>
    </source>
</evidence>
<evidence type="ECO:0000256" key="1">
    <source>
        <dbReference type="SAM" id="Phobius"/>
    </source>
</evidence>
<dbReference type="EMBL" id="LR215036">
    <property type="protein sequence ID" value="VEU74608.1"/>
    <property type="molecule type" value="Genomic_DNA"/>
</dbReference>
<sequence length="233" mass="28760">MLILYIILLIVYFGIRIIFVSIKHFSRWKFFDCLIKLSLLKIKHNQETWYLDNNFKKSINIFLSKIKYNKKILCINFLFDFSVNLVFITVFLILSTSFKSEQDFYLKYTFFIINFSLFIWYFAFLKFFYVFWYFQKEIKKLNVFVFDKIKEIKNPKIFLNQRPGKKFLFTTQKILFKKIESFILIEKNIKYFLGKNSKTIMYIYIYDINNFKAPYFVFEHQKMIKNYGEAKWD</sequence>
<reference evidence="2 3" key="1">
    <citation type="submission" date="2019-01" db="EMBL/GenBank/DDBJ databases">
        <authorList>
            <consortium name="Pathogen Informatics"/>
        </authorList>
    </citation>
    <scope>NUCLEOTIDE SEQUENCE [LARGE SCALE GENOMIC DNA]</scope>
    <source>
        <strain evidence="2 3">NCTC10181</strain>
    </source>
</reference>